<name>A0A1B7VYW9_APHFL</name>
<dbReference type="Proteomes" id="UP000092382">
    <property type="component" value="Unassembled WGS sequence"/>
</dbReference>
<comment type="caution">
    <text evidence="1">The sequence shown here is derived from an EMBL/GenBank/DDBJ whole genome shotgun (WGS) entry which is preliminary data.</text>
</comment>
<dbReference type="Pfam" id="PF04343">
    <property type="entry name" value="DUF488"/>
    <property type="match status" value="1"/>
</dbReference>
<organism evidence="1 2">
    <name type="scientific">Aphanizomenon flos-aquae LD13</name>
    <dbReference type="NCBI Taxonomy" id="1710894"/>
    <lineage>
        <taxon>Bacteria</taxon>
        <taxon>Bacillati</taxon>
        <taxon>Cyanobacteriota</taxon>
        <taxon>Cyanophyceae</taxon>
        <taxon>Nostocales</taxon>
        <taxon>Aphanizomenonaceae</taxon>
        <taxon>Aphanizomenon</taxon>
    </lineage>
</organism>
<evidence type="ECO:0008006" key="3">
    <source>
        <dbReference type="Google" id="ProtNLM"/>
    </source>
</evidence>
<proteinExistence type="predicted"/>
<dbReference type="EMBL" id="LJOY01000014">
    <property type="protein sequence ID" value="OBQ26199.1"/>
    <property type="molecule type" value="Genomic_DNA"/>
</dbReference>
<reference evidence="1 2" key="1">
    <citation type="submission" date="2015-09" db="EMBL/GenBank/DDBJ databases">
        <title>Whole genome shotgun sequence assembly of Aphanizomenon flos-aquae UKL13.</title>
        <authorList>
            <person name="Driscoll C."/>
        </authorList>
    </citation>
    <scope>NUCLEOTIDE SEQUENCE [LARGE SCALE GENOMIC DNA]</scope>
    <source>
        <strain evidence="1">MDT13</strain>
    </source>
</reference>
<dbReference type="STRING" id="1803587.GCA_001593825_01112"/>
<sequence length="219" mass="25082">MKLFTIGHSNHSIETFIELLLEHNVTALADVRSHPYSRYLPHFNRVQLKNSLKSAKINYVFLGQELGARPKNQECYIDGKAVYEKIAATELFSEGIKRVIKGLKNYRVALMCAEKDPIVCHRAILVCQHLRNERDLEINHIKSNGDLESHYKLEDRLLARHGLNQLALVAASVQLSLFADNSQNHQPSKPLSREESIKEAYRLQSDEVAYVEKIGNEYE</sequence>
<dbReference type="PANTHER" id="PTHR39337:SF1">
    <property type="entry name" value="BLR5642 PROTEIN"/>
    <property type="match status" value="1"/>
</dbReference>
<dbReference type="InterPro" id="IPR007438">
    <property type="entry name" value="DUF488"/>
</dbReference>
<evidence type="ECO:0000313" key="2">
    <source>
        <dbReference type="Proteomes" id="UP000092382"/>
    </source>
</evidence>
<protein>
    <recommendedName>
        <fullName evidence="3">DUF488 domain-containing protein</fullName>
    </recommendedName>
</protein>
<evidence type="ECO:0000313" key="1">
    <source>
        <dbReference type="EMBL" id="OBQ26199.1"/>
    </source>
</evidence>
<dbReference type="PANTHER" id="PTHR39337">
    <property type="entry name" value="BLR5642 PROTEIN"/>
    <property type="match status" value="1"/>
</dbReference>
<dbReference type="PATRIC" id="fig|1710894.3.peg.2682"/>
<gene>
    <name evidence="1" type="ORF">AN481_06175</name>
</gene>
<dbReference type="AlphaFoldDB" id="A0A1B7VYW9"/>
<accession>A0A1B7VYW9</accession>